<dbReference type="RefSeq" id="WP_073182020.1">
    <property type="nucleotide sequence ID" value="NZ_CP032544.1"/>
</dbReference>
<dbReference type="Proteomes" id="UP000269693">
    <property type="component" value="Chromosome"/>
</dbReference>
<name>A0ABN5TB21_9FLAO</name>
<dbReference type="EMBL" id="CP032544">
    <property type="protein sequence ID" value="AZJ33439.1"/>
    <property type="molecule type" value="Genomic_DNA"/>
</dbReference>
<accession>A0ABN5TB21</accession>
<proteinExistence type="predicted"/>
<gene>
    <name evidence="1" type="ORF">D6200_13045</name>
</gene>
<protein>
    <submittedName>
        <fullName evidence="1">Uncharacterized protein</fullName>
    </submittedName>
</protein>
<reference evidence="1 2" key="1">
    <citation type="submission" date="2018-09" db="EMBL/GenBank/DDBJ databases">
        <title>Insights into the microbiota of Asian seabass (Lates calcarifer) with tenacibaculosis symptoms and description of sp. nov. Tenacibaculum singaporense.</title>
        <authorList>
            <person name="Miyake S."/>
            <person name="Soh M."/>
            <person name="Azman M.N."/>
            <person name="Ngoh S.Y."/>
            <person name="Orban L."/>
            <person name="Seedorf H."/>
        </authorList>
    </citation>
    <scope>NUCLEOTIDE SEQUENCE [LARGE SCALE GENOMIC DNA]</scope>
    <source>
        <strain evidence="1 2">DSM 13764</strain>
    </source>
</reference>
<keyword evidence="2" id="KW-1185">Reference proteome</keyword>
<evidence type="ECO:0000313" key="2">
    <source>
        <dbReference type="Proteomes" id="UP000269693"/>
    </source>
</evidence>
<sequence>MEYITKGELNSNLEIFLKSKRIYHSTLTKKWFKSDIIKVYNSENSLLVEIKIKPFTNEYILSYINNNLLNGKLFLKNSKKIIVNDKLTFNYVKNCIPYKSNILLNQKEIAKVETKLLSFNHNHKITFSNENKEHVKYSLILFLISNTFLDLE</sequence>
<evidence type="ECO:0000313" key="1">
    <source>
        <dbReference type="EMBL" id="AZJ33439.1"/>
    </source>
</evidence>
<organism evidence="1 2">
    <name type="scientific">Tenacibaculum mesophilum</name>
    <dbReference type="NCBI Taxonomy" id="104268"/>
    <lineage>
        <taxon>Bacteria</taxon>
        <taxon>Pseudomonadati</taxon>
        <taxon>Bacteroidota</taxon>
        <taxon>Flavobacteriia</taxon>
        <taxon>Flavobacteriales</taxon>
        <taxon>Flavobacteriaceae</taxon>
        <taxon>Tenacibaculum</taxon>
    </lineage>
</organism>